<gene>
    <name evidence="1" type="ORF">BaRGS_00025870</name>
</gene>
<reference evidence="1 2" key="1">
    <citation type="journal article" date="2023" name="Sci. Data">
        <title>Genome assembly of the Korean intertidal mud-creeper Batillaria attramentaria.</title>
        <authorList>
            <person name="Patra A.K."/>
            <person name="Ho P.T."/>
            <person name="Jun S."/>
            <person name="Lee S.J."/>
            <person name="Kim Y."/>
            <person name="Won Y.J."/>
        </authorList>
    </citation>
    <scope>NUCLEOTIDE SEQUENCE [LARGE SCALE GENOMIC DNA]</scope>
    <source>
        <strain evidence="1">Wonlab-2016</strain>
    </source>
</reference>
<sequence length="112" mass="12519">MSDTAATAFQQTSAPMKAFAFCHRRPNLAAKVFNQLSGPPYSLINSGKELVNKPEADLPMDIPWGWTVRDSTEDRPLRGLRWQPALVPGELTETSCVRGELERVEQFLTSDK</sequence>
<dbReference type="EMBL" id="JACVVK020000237">
    <property type="protein sequence ID" value="KAK7482837.1"/>
    <property type="molecule type" value="Genomic_DNA"/>
</dbReference>
<protein>
    <submittedName>
        <fullName evidence="1">Uncharacterized protein</fullName>
    </submittedName>
</protein>
<evidence type="ECO:0000313" key="2">
    <source>
        <dbReference type="Proteomes" id="UP001519460"/>
    </source>
</evidence>
<evidence type="ECO:0000313" key="1">
    <source>
        <dbReference type="EMBL" id="KAK7482837.1"/>
    </source>
</evidence>
<accession>A0ABD0K7F1</accession>
<proteinExistence type="predicted"/>
<feature type="non-terminal residue" evidence="1">
    <location>
        <position position="112"/>
    </location>
</feature>
<keyword evidence="2" id="KW-1185">Reference proteome</keyword>
<organism evidence="1 2">
    <name type="scientific">Batillaria attramentaria</name>
    <dbReference type="NCBI Taxonomy" id="370345"/>
    <lineage>
        <taxon>Eukaryota</taxon>
        <taxon>Metazoa</taxon>
        <taxon>Spiralia</taxon>
        <taxon>Lophotrochozoa</taxon>
        <taxon>Mollusca</taxon>
        <taxon>Gastropoda</taxon>
        <taxon>Caenogastropoda</taxon>
        <taxon>Sorbeoconcha</taxon>
        <taxon>Cerithioidea</taxon>
        <taxon>Batillariidae</taxon>
        <taxon>Batillaria</taxon>
    </lineage>
</organism>
<comment type="caution">
    <text evidence="1">The sequence shown here is derived from an EMBL/GenBank/DDBJ whole genome shotgun (WGS) entry which is preliminary data.</text>
</comment>
<name>A0ABD0K7F1_9CAEN</name>
<dbReference type="AlphaFoldDB" id="A0ABD0K7F1"/>
<dbReference type="Proteomes" id="UP001519460">
    <property type="component" value="Unassembled WGS sequence"/>
</dbReference>